<feature type="chain" id="PRO_5046011199" description="Long-chain fatty acid transport protein" evidence="1">
    <location>
        <begin position="22"/>
        <end position="428"/>
    </location>
</feature>
<evidence type="ECO:0008006" key="4">
    <source>
        <dbReference type="Google" id="ProtNLM"/>
    </source>
</evidence>
<dbReference type="Proteomes" id="UP001193734">
    <property type="component" value="Unassembled WGS sequence"/>
</dbReference>
<dbReference type="RefSeq" id="WP_172175535.1">
    <property type="nucleotide sequence ID" value="NZ_CASGIA010000007.1"/>
</dbReference>
<sequence length="428" mass="46963">MKKLIIISSIMLGGIYVSANAQSGTNSPYSQYGLGVLSDQSQGFNRGMNGLALGLRYSDQVNMLNPASYSAVDSLTMIMDVGLSGQITNFEENGKKINANNADFEYAVALFRLMPKVGLSIGVVPFTNIGYNYSSKYNIGSSEESVLTTSTEMHSGSGGFHQAYVGFGWNAFKGLSVGANFSYFWGTYDKSISVVNSDSYVNSIVKTYSTSVSNYKIDLGLQWQQRMSADNYLTVGATYGIGHKLGADVEAVISNTNTQTNVSDKTTEIVKNGLSLPTTFGVGMSWRHSNKWSAGVDYTFQKWGNLDFPEYDASTGKYVMKSGLLKDRNKLTIGGEWVPNAMSSNFFNRVHYRAGASFATPYIMVNGHDGPKEYSASVGFGLPLNRSVLNISGQWVRSEASGLIKENTFRINIGLTFNERWFMKWKVE</sequence>
<feature type="signal peptide" evidence="1">
    <location>
        <begin position="1"/>
        <end position="21"/>
    </location>
</feature>
<comment type="caution">
    <text evidence="2">The sequence shown here is derived from an EMBL/GenBank/DDBJ whole genome shotgun (WGS) entry which is preliminary data.</text>
</comment>
<accession>A0ABX2AWR4</accession>
<keyword evidence="1" id="KW-0732">Signal</keyword>
<dbReference type="GeneID" id="82157585"/>
<evidence type="ECO:0000313" key="3">
    <source>
        <dbReference type="Proteomes" id="UP001193734"/>
    </source>
</evidence>
<dbReference type="SUPFAM" id="SSF56935">
    <property type="entry name" value="Porins"/>
    <property type="match status" value="1"/>
</dbReference>
<dbReference type="EMBL" id="JABKKE010000010">
    <property type="protein sequence ID" value="NPE14148.1"/>
    <property type="molecule type" value="Genomic_DNA"/>
</dbReference>
<gene>
    <name evidence="2" type="ORF">HPS55_07380</name>
</gene>
<dbReference type="Gene3D" id="2.40.160.60">
    <property type="entry name" value="Outer membrane protein transport protein (OMPP1/FadL/TodX)"/>
    <property type="match status" value="1"/>
</dbReference>
<protein>
    <recommendedName>
        <fullName evidence="4">Long-chain fatty acid transport protein</fullName>
    </recommendedName>
</protein>
<organism evidence="2 3">
    <name type="scientific">Xylanibacter rodentium</name>
    <dbReference type="NCBI Taxonomy" id="2736289"/>
    <lineage>
        <taxon>Bacteria</taxon>
        <taxon>Pseudomonadati</taxon>
        <taxon>Bacteroidota</taxon>
        <taxon>Bacteroidia</taxon>
        <taxon>Bacteroidales</taxon>
        <taxon>Prevotellaceae</taxon>
        <taxon>Xylanibacter</taxon>
    </lineage>
</organism>
<name>A0ABX2AWR4_9BACT</name>
<keyword evidence="3" id="KW-1185">Reference proteome</keyword>
<evidence type="ECO:0000313" key="2">
    <source>
        <dbReference type="EMBL" id="NPE14148.1"/>
    </source>
</evidence>
<evidence type="ECO:0000256" key="1">
    <source>
        <dbReference type="SAM" id="SignalP"/>
    </source>
</evidence>
<reference evidence="2 3" key="1">
    <citation type="submission" date="2020-05" db="EMBL/GenBank/DDBJ databases">
        <title>Distinct polysaccharide utilization as determinants for interspecies competition between intestinal Prevotella spp.</title>
        <authorList>
            <person name="Galvez E.J.C."/>
            <person name="Iljazovic A."/>
            <person name="Strowig T."/>
        </authorList>
    </citation>
    <scope>NUCLEOTIDE SEQUENCE [LARGE SCALE GENOMIC DNA]</scope>
    <source>
        <strain evidence="2 3">PROD</strain>
    </source>
</reference>
<proteinExistence type="predicted"/>